<dbReference type="Proteomes" id="UP000008495">
    <property type="component" value="Unassembled WGS sequence"/>
</dbReference>
<keyword evidence="2" id="KW-0472">Membrane</keyword>
<feature type="region of interest" description="Disordered" evidence="1">
    <location>
        <begin position="202"/>
        <end position="238"/>
    </location>
</feature>
<dbReference type="Pfam" id="PF13240">
    <property type="entry name" value="Zn_Ribbon_1"/>
    <property type="match status" value="1"/>
</dbReference>
<dbReference type="AlphaFoldDB" id="K6UMZ0"/>
<keyword evidence="5" id="KW-1185">Reference proteome</keyword>
<evidence type="ECO:0000256" key="1">
    <source>
        <dbReference type="SAM" id="MobiDB-lite"/>
    </source>
</evidence>
<dbReference type="EMBL" id="BAGZ01000011">
    <property type="protein sequence ID" value="GAB78546.1"/>
    <property type="molecule type" value="Genomic_DNA"/>
</dbReference>
<evidence type="ECO:0000313" key="4">
    <source>
        <dbReference type="EMBL" id="GAB78546.1"/>
    </source>
</evidence>
<keyword evidence="2" id="KW-1133">Transmembrane helix</keyword>
<reference evidence="4 5" key="1">
    <citation type="submission" date="2012-08" db="EMBL/GenBank/DDBJ databases">
        <title>Whole genome shotgun sequence of Austwickia chelonae NBRC 105200.</title>
        <authorList>
            <person name="Yoshida I."/>
            <person name="Hosoyama A."/>
            <person name="Tsuchikane K."/>
            <person name="Katsumata H."/>
            <person name="Ando Y."/>
            <person name="Ohji S."/>
            <person name="Hamada M."/>
            <person name="Tamura T."/>
            <person name="Yamazoe A."/>
            <person name="Yamazaki S."/>
            <person name="Fujita N."/>
        </authorList>
    </citation>
    <scope>NUCLEOTIDE SEQUENCE [LARGE SCALE GENOMIC DNA]</scope>
    <source>
        <strain evidence="4 5">NBRC 105200</strain>
    </source>
</reference>
<evidence type="ECO:0000256" key="2">
    <source>
        <dbReference type="SAM" id="Phobius"/>
    </source>
</evidence>
<feature type="compositionally biased region" description="Low complexity" evidence="1">
    <location>
        <begin position="35"/>
        <end position="45"/>
    </location>
</feature>
<proteinExistence type="predicted"/>
<organism evidence="4 5">
    <name type="scientific">Austwickia chelonae NBRC 105200</name>
    <dbReference type="NCBI Taxonomy" id="1184607"/>
    <lineage>
        <taxon>Bacteria</taxon>
        <taxon>Bacillati</taxon>
        <taxon>Actinomycetota</taxon>
        <taxon>Actinomycetes</taxon>
        <taxon>Micrococcales</taxon>
        <taxon>Dermatophilaceae</taxon>
        <taxon>Austwickia</taxon>
    </lineage>
</organism>
<feature type="compositionally biased region" description="Low complexity" evidence="1">
    <location>
        <begin position="204"/>
        <end position="235"/>
    </location>
</feature>
<protein>
    <recommendedName>
        <fullName evidence="3">Zinc-ribbon domain-containing protein</fullName>
    </recommendedName>
</protein>
<dbReference type="OrthoDB" id="3871904at2"/>
<feature type="region of interest" description="Disordered" evidence="1">
    <location>
        <begin position="26"/>
        <end position="117"/>
    </location>
</feature>
<evidence type="ECO:0000313" key="5">
    <source>
        <dbReference type="Proteomes" id="UP000008495"/>
    </source>
</evidence>
<keyword evidence="2" id="KW-0812">Transmembrane</keyword>
<comment type="caution">
    <text evidence="4">The sequence shown here is derived from an EMBL/GenBank/DDBJ whole genome shotgun (WGS) entry which is preliminary data.</text>
</comment>
<dbReference type="InterPro" id="IPR026870">
    <property type="entry name" value="Zinc_ribbon_dom"/>
</dbReference>
<feature type="transmembrane region" description="Helical" evidence="2">
    <location>
        <begin position="177"/>
        <end position="196"/>
    </location>
</feature>
<sequence>MTMARYCPECGAELPASARFCVSCGSPAKAKHDAGPGAPAGAKPASQDQSTAAMPAAGGSTAMMPPVTEGAGQAAPPAPRRPRSDTMADQFSAWPDDIDDQPSPWAGPQGGPPATAQMGAARTAQTPFVPGVGGQVPPGMDRGNPGGYPAQGRGLEEQMYGEGSYGEGGGGKRRIPLVPVVLGVAVLLIGAVIWALTSMQGSSKPAKPAAKAPVVTTTKPSSSTTSAPSDPASRAQAARSAVGSVLDAGRGSRLTLVQGIDAYCSKGDKEGGKRQMDDALKGRLAQLAKLDEVGDGPFKDIPEGPRARDQLKAALQASADADQIYMHMATAGTVCQGSSELTQANSKASSAKETFLGSWNPLMSSSKLPGLKAEDI</sequence>
<name>K6UMZ0_9MICO</name>
<feature type="domain" description="Zinc-ribbon" evidence="3">
    <location>
        <begin position="6"/>
        <end position="27"/>
    </location>
</feature>
<gene>
    <name evidence="4" type="ORF">AUCHE_11_00050</name>
</gene>
<evidence type="ECO:0000259" key="3">
    <source>
        <dbReference type="Pfam" id="PF13240"/>
    </source>
</evidence>
<accession>K6UMZ0</accession>